<feature type="region of interest" description="Disordered" evidence="2">
    <location>
        <begin position="277"/>
        <end position="297"/>
    </location>
</feature>
<dbReference type="Gramene" id="GBG66154">
    <property type="protein sequence ID" value="GBG66154"/>
    <property type="gene ID" value="CBR_g57036"/>
</dbReference>
<organism evidence="3 4">
    <name type="scientific">Chara braunii</name>
    <name type="common">Braun's stonewort</name>
    <dbReference type="NCBI Taxonomy" id="69332"/>
    <lineage>
        <taxon>Eukaryota</taxon>
        <taxon>Viridiplantae</taxon>
        <taxon>Streptophyta</taxon>
        <taxon>Charophyceae</taxon>
        <taxon>Charales</taxon>
        <taxon>Characeae</taxon>
        <taxon>Chara</taxon>
    </lineage>
</organism>
<protein>
    <submittedName>
        <fullName evidence="3">Uncharacterized protein</fullName>
    </submittedName>
</protein>
<gene>
    <name evidence="3" type="ORF">CBR_g57036</name>
</gene>
<accession>A0A388K7W5</accession>
<dbReference type="EMBL" id="BFEA01000070">
    <property type="protein sequence ID" value="GBG66154.1"/>
    <property type="molecule type" value="Genomic_DNA"/>
</dbReference>
<dbReference type="Proteomes" id="UP000265515">
    <property type="component" value="Unassembled WGS sequence"/>
</dbReference>
<reference evidence="3 4" key="1">
    <citation type="journal article" date="2018" name="Cell">
        <title>The Chara Genome: Secondary Complexity and Implications for Plant Terrestrialization.</title>
        <authorList>
            <person name="Nishiyama T."/>
            <person name="Sakayama H."/>
            <person name="Vries J.D."/>
            <person name="Buschmann H."/>
            <person name="Saint-Marcoux D."/>
            <person name="Ullrich K.K."/>
            <person name="Haas F.B."/>
            <person name="Vanderstraeten L."/>
            <person name="Becker D."/>
            <person name="Lang D."/>
            <person name="Vosolsobe S."/>
            <person name="Rombauts S."/>
            <person name="Wilhelmsson P.K.I."/>
            <person name="Janitza P."/>
            <person name="Kern R."/>
            <person name="Heyl A."/>
            <person name="Rumpler F."/>
            <person name="Villalobos L.I.A.C."/>
            <person name="Clay J.M."/>
            <person name="Skokan R."/>
            <person name="Toyoda A."/>
            <person name="Suzuki Y."/>
            <person name="Kagoshima H."/>
            <person name="Schijlen E."/>
            <person name="Tajeshwar N."/>
            <person name="Catarino B."/>
            <person name="Hetherington A.J."/>
            <person name="Saltykova A."/>
            <person name="Bonnot C."/>
            <person name="Breuninger H."/>
            <person name="Symeonidi A."/>
            <person name="Radhakrishnan G.V."/>
            <person name="Van Nieuwerburgh F."/>
            <person name="Deforce D."/>
            <person name="Chang C."/>
            <person name="Karol K.G."/>
            <person name="Hedrich R."/>
            <person name="Ulvskov P."/>
            <person name="Glockner G."/>
            <person name="Delwiche C.F."/>
            <person name="Petrasek J."/>
            <person name="Van de Peer Y."/>
            <person name="Friml J."/>
            <person name="Beilby M."/>
            <person name="Dolan L."/>
            <person name="Kohara Y."/>
            <person name="Sugano S."/>
            <person name="Fujiyama A."/>
            <person name="Delaux P.-M."/>
            <person name="Quint M."/>
            <person name="TheiBen G."/>
            <person name="Hagemann M."/>
            <person name="Harholt J."/>
            <person name="Dunand C."/>
            <person name="Zachgo S."/>
            <person name="Langdale J."/>
            <person name="Maumus F."/>
            <person name="Straeten D.V.D."/>
            <person name="Gould S.B."/>
            <person name="Rensing S.A."/>
        </authorList>
    </citation>
    <scope>NUCLEOTIDE SEQUENCE [LARGE SCALE GENOMIC DNA]</scope>
    <source>
        <strain evidence="3 4">S276</strain>
    </source>
</reference>
<keyword evidence="4" id="KW-1185">Reference proteome</keyword>
<sequence>MSVKTVCESALGRKVDIPEDDDNEVAKLRKELEELHAKSHGESSESRLEALWKEKEALLKRNQESEEEKLNMEIAELKSRKEQGRSTCEGQDAIIALQLQIKELGAFRTAPEERNAEASALKSENRHLKKYISELRKEFVNIKGKRIAEAVTKSSPPEEPAKGKQRADPSTMAVYMLRILRLFRRQDHGKKNNTTQPENKLLGSGGARSIVDVAHDLEVAKMAGFREARLKDLQQAKKADMETACAEEGISYIKLEQAKADVAEIRASRDYAEWLKEKEKGQDDHQDQHYATTTEEVGEERGDSLSVSYLWELTLLCRDFYVDLHSDQFYDVLNSRLVVILLIFQGGIRWCG</sequence>
<evidence type="ECO:0000313" key="3">
    <source>
        <dbReference type="EMBL" id="GBG66154.1"/>
    </source>
</evidence>
<name>A0A388K7W5_CHABU</name>
<proteinExistence type="predicted"/>
<comment type="caution">
    <text evidence="3">The sequence shown here is derived from an EMBL/GenBank/DDBJ whole genome shotgun (WGS) entry which is preliminary data.</text>
</comment>
<feature type="compositionally biased region" description="Basic and acidic residues" evidence="2">
    <location>
        <begin position="277"/>
        <end position="288"/>
    </location>
</feature>
<evidence type="ECO:0000256" key="1">
    <source>
        <dbReference type="SAM" id="Coils"/>
    </source>
</evidence>
<evidence type="ECO:0000256" key="2">
    <source>
        <dbReference type="SAM" id="MobiDB-lite"/>
    </source>
</evidence>
<feature type="coiled-coil region" evidence="1">
    <location>
        <begin position="48"/>
        <end position="80"/>
    </location>
</feature>
<dbReference type="AlphaFoldDB" id="A0A388K7W5"/>
<keyword evidence="1" id="KW-0175">Coiled coil</keyword>
<evidence type="ECO:0000313" key="4">
    <source>
        <dbReference type="Proteomes" id="UP000265515"/>
    </source>
</evidence>